<organism evidence="8 9">
    <name type="scientific">Bradymonas sediminis</name>
    <dbReference type="NCBI Taxonomy" id="1548548"/>
    <lineage>
        <taxon>Bacteria</taxon>
        <taxon>Deltaproteobacteria</taxon>
        <taxon>Bradymonadales</taxon>
        <taxon>Bradymonadaceae</taxon>
        <taxon>Bradymonas</taxon>
    </lineage>
</organism>
<dbReference type="PANTHER" id="PTHR43386:SF1">
    <property type="entry name" value="D,D-DIPEPTIDE TRANSPORT SYSTEM PERMEASE PROTEIN DDPC-RELATED"/>
    <property type="match status" value="1"/>
</dbReference>
<dbReference type="InterPro" id="IPR050366">
    <property type="entry name" value="BP-dependent_transpt_permease"/>
</dbReference>
<gene>
    <name evidence="8" type="ORF">DN745_11790</name>
</gene>
<keyword evidence="2 7" id="KW-0813">Transport</keyword>
<sequence>MWLLKLIFSRRDRLGPLVWVSLFVLLGVLFVAVFAPWIAPYGLTEIDVTHQLEGPSMAHWLGTDENGVDVLTQIIFGTRVAVLVGVSTVAICSTVGITLGAISGYFGGWVDEVIMRITEILMAFPGILLAILLIFITQRPSLLAVIGALSVSGWAGYARLVRGQVLSERERAYVEASVALGFPTRRILFREIIPNILAPVIVQATFGVAGAILAEAALSFLGLGPQDLPSWGALLDQGATYFLLIPHLAIFPGLAIMITVLSINFVGDGLRDILDPRAMTRAP</sequence>
<dbReference type="AlphaFoldDB" id="A0A2Z4FLZ5"/>
<evidence type="ECO:0000256" key="2">
    <source>
        <dbReference type="ARBA" id="ARBA00022448"/>
    </source>
</evidence>
<dbReference type="OrthoDB" id="9783218at2"/>
<evidence type="ECO:0000256" key="4">
    <source>
        <dbReference type="ARBA" id="ARBA00022692"/>
    </source>
</evidence>
<keyword evidence="4 7" id="KW-0812">Transmembrane</keyword>
<dbReference type="GO" id="GO:0055085">
    <property type="term" value="P:transmembrane transport"/>
    <property type="evidence" value="ECO:0007669"/>
    <property type="project" value="InterPro"/>
</dbReference>
<evidence type="ECO:0000313" key="8">
    <source>
        <dbReference type="EMBL" id="AWV89981.1"/>
    </source>
</evidence>
<evidence type="ECO:0000256" key="7">
    <source>
        <dbReference type="RuleBase" id="RU363032"/>
    </source>
</evidence>
<feature type="transmembrane region" description="Helical" evidence="7">
    <location>
        <begin position="196"/>
        <end position="221"/>
    </location>
</feature>
<feature type="transmembrane region" description="Helical" evidence="7">
    <location>
        <begin position="113"/>
        <end position="136"/>
    </location>
</feature>
<name>A0A2Z4FLZ5_9DELT</name>
<dbReference type="PROSITE" id="PS50928">
    <property type="entry name" value="ABC_TM1"/>
    <property type="match status" value="1"/>
</dbReference>
<keyword evidence="9" id="KW-1185">Reference proteome</keyword>
<comment type="subcellular location">
    <subcellularLocation>
        <location evidence="1 7">Cell membrane</location>
        <topology evidence="1 7">Multi-pass membrane protein</topology>
    </subcellularLocation>
</comment>
<dbReference type="Proteomes" id="UP000249799">
    <property type="component" value="Chromosome"/>
</dbReference>
<keyword evidence="3" id="KW-1003">Cell membrane</keyword>
<evidence type="ECO:0000256" key="1">
    <source>
        <dbReference type="ARBA" id="ARBA00004651"/>
    </source>
</evidence>
<dbReference type="InterPro" id="IPR025966">
    <property type="entry name" value="OppC_N"/>
</dbReference>
<dbReference type="CDD" id="cd06261">
    <property type="entry name" value="TM_PBP2"/>
    <property type="match status" value="1"/>
</dbReference>
<dbReference type="SUPFAM" id="SSF161098">
    <property type="entry name" value="MetI-like"/>
    <property type="match status" value="1"/>
</dbReference>
<protein>
    <submittedName>
        <fullName evidence="8">ABC transporter permease</fullName>
    </submittedName>
</protein>
<feature type="transmembrane region" description="Helical" evidence="7">
    <location>
        <begin position="241"/>
        <end position="267"/>
    </location>
</feature>
<feature type="transmembrane region" description="Helical" evidence="7">
    <location>
        <begin position="142"/>
        <end position="161"/>
    </location>
</feature>
<dbReference type="InterPro" id="IPR000515">
    <property type="entry name" value="MetI-like"/>
</dbReference>
<dbReference type="GO" id="GO:0005886">
    <property type="term" value="C:plasma membrane"/>
    <property type="evidence" value="ECO:0007669"/>
    <property type="project" value="UniProtKB-SubCell"/>
</dbReference>
<evidence type="ECO:0000256" key="6">
    <source>
        <dbReference type="ARBA" id="ARBA00023136"/>
    </source>
</evidence>
<comment type="similarity">
    <text evidence="7">Belongs to the binding-protein-dependent transport system permease family.</text>
</comment>
<dbReference type="Pfam" id="PF12911">
    <property type="entry name" value="OppC_N"/>
    <property type="match status" value="1"/>
</dbReference>
<dbReference type="RefSeq" id="WP_111335093.1">
    <property type="nucleotide sequence ID" value="NZ_CP030032.1"/>
</dbReference>
<reference evidence="8 9" key="1">
    <citation type="submission" date="2018-06" db="EMBL/GenBank/DDBJ databases">
        <title>Lujinxingia sediminis gen. nov. sp. nov., a new facultative anaerobic member of the class Deltaproteobacteria, and proposal of Lujinxingaceae fam. nov.</title>
        <authorList>
            <person name="Guo L.-Y."/>
            <person name="Li C.-M."/>
            <person name="Wang S."/>
            <person name="Du Z.-J."/>
        </authorList>
    </citation>
    <scope>NUCLEOTIDE SEQUENCE [LARGE SCALE GENOMIC DNA]</scope>
    <source>
        <strain evidence="8 9">FA350</strain>
    </source>
</reference>
<dbReference type="EMBL" id="CP030032">
    <property type="protein sequence ID" value="AWV89981.1"/>
    <property type="molecule type" value="Genomic_DNA"/>
</dbReference>
<keyword evidence="5 7" id="KW-1133">Transmembrane helix</keyword>
<accession>A0A2Z4FLZ5</accession>
<dbReference type="PANTHER" id="PTHR43386">
    <property type="entry name" value="OLIGOPEPTIDE TRANSPORT SYSTEM PERMEASE PROTEIN APPC"/>
    <property type="match status" value="1"/>
</dbReference>
<feature type="transmembrane region" description="Helical" evidence="7">
    <location>
        <begin position="80"/>
        <end position="106"/>
    </location>
</feature>
<dbReference type="InterPro" id="IPR035906">
    <property type="entry name" value="MetI-like_sf"/>
</dbReference>
<keyword evidence="6 7" id="KW-0472">Membrane</keyword>
<evidence type="ECO:0000256" key="5">
    <source>
        <dbReference type="ARBA" id="ARBA00022989"/>
    </source>
</evidence>
<dbReference type="KEGG" id="bsed:DN745_11790"/>
<proteinExistence type="inferred from homology"/>
<dbReference type="Gene3D" id="1.10.3720.10">
    <property type="entry name" value="MetI-like"/>
    <property type="match status" value="1"/>
</dbReference>
<feature type="transmembrane region" description="Helical" evidence="7">
    <location>
        <begin position="16"/>
        <end position="39"/>
    </location>
</feature>
<evidence type="ECO:0000313" key="9">
    <source>
        <dbReference type="Proteomes" id="UP000249799"/>
    </source>
</evidence>
<dbReference type="Pfam" id="PF00528">
    <property type="entry name" value="BPD_transp_1"/>
    <property type="match status" value="1"/>
</dbReference>
<evidence type="ECO:0000256" key="3">
    <source>
        <dbReference type="ARBA" id="ARBA00022475"/>
    </source>
</evidence>